<evidence type="ECO:0008006" key="4">
    <source>
        <dbReference type="Google" id="ProtNLM"/>
    </source>
</evidence>
<dbReference type="SUPFAM" id="SSF52266">
    <property type="entry name" value="SGNH hydrolase"/>
    <property type="match status" value="1"/>
</dbReference>
<evidence type="ECO:0000256" key="1">
    <source>
        <dbReference type="SAM" id="MobiDB-lite"/>
    </source>
</evidence>
<proteinExistence type="predicted"/>
<dbReference type="Proteomes" id="UP001149813">
    <property type="component" value="Unassembled WGS sequence"/>
</dbReference>
<comment type="caution">
    <text evidence="2">The sequence shown here is derived from an EMBL/GenBank/DDBJ whole genome shotgun (WGS) entry which is preliminary data.</text>
</comment>
<dbReference type="PROSITE" id="PS51257">
    <property type="entry name" value="PROKAR_LIPOPROTEIN"/>
    <property type="match status" value="1"/>
</dbReference>
<dbReference type="OrthoDB" id="1600564at2759"/>
<dbReference type="EMBL" id="JANBOJ010000193">
    <property type="protein sequence ID" value="KAJ1721155.1"/>
    <property type="molecule type" value="Genomic_DNA"/>
</dbReference>
<evidence type="ECO:0000313" key="2">
    <source>
        <dbReference type="EMBL" id="KAJ1721155.1"/>
    </source>
</evidence>
<dbReference type="AlphaFoldDB" id="A0A9W7Y045"/>
<accession>A0A9W7Y045</accession>
<name>A0A9W7Y045_9FUNG</name>
<feature type="region of interest" description="Disordered" evidence="1">
    <location>
        <begin position="323"/>
        <end position="348"/>
    </location>
</feature>
<sequence>MWLNNAKSSLGDYTYVLYPLVNLATIVIISCRISSLYRVHNWHKVPSPWSTVIAFGDNYSDSGNAAHITGNKYPSEPWYWHHRFSNGPNWIDNLILDLGGLGKIKMRNFAHGGASTDNALWQGSLLGHAMPGMHQQVRGFMLKSRTTGYASADKTLYMLWTGANDCLEMAGGAAGRPAGGRKFTVDDVLESVFQTILQLERESHNRATQIVVLTPPPVEDSPLVRHGKPEAREEVRRAAEKMARELPHALFQRLNKIAPAAITDSSRLGPPNPPAELPKHRRRAAAPITHYITVDLPHDYAHLDAHEHNGTHPVPRPALIPPSGPHHPPVGIHKRSPPAPPSAQGHGARLRALRPGRLQIMVYDAYHFVKHAAANPHCFGLNPAAASESCGEQRACYDRIWVDDSNINTAVQYWLARDINMRLHMWHLHSTGADVNTVFKNSTRAREVELEMLGFSCPMHAAPVKF</sequence>
<protein>
    <recommendedName>
        <fullName evidence="4">SGNH hydrolase</fullName>
    </recommendedName>
</protein>
<reference evidence="2" key="1">
    <citation type="submission" date="2022-07" db="EMBL/GenBank/DDBJ databases">
        <title>Phylogenomic reconstructions and comparative analyses of Kickxellomycotina fungi.</title>
        <authorList>
            <person name="Reynolds N.K."/>
            <person name="Stajich J.E."/>
            <person name="Barry K."/>
            <person name="Grigoriev I.V."/>
            <person name="Crous P."/>
            <person name="Smith M.E."/>
        </authorList>
    </citation>
    <scope>NUCLEOTIDE SEQUENCE</scope>
    <source>
        <strain evidence="2">NBRC 32514</strain>
    </source>
</reference>
<dbReference type="Gene3D" id="3.40.50.1110">
    <property type="entry name" value="SGNH hydrolase"/>
    <property type="match status" value="1"/>
</dbReference>
<evidence type="ECO:0000313" key="3">
    <source>
        <dbReference type="Proteomes" id="UP001149813"/>
    </source>
</evidence>
<dbReference type="InterPro" id="IPR001087">
    <property type="entry name" value="GDSL"/>
</dbReference>
<gene>
    <name evidence="2" type="ORF">LPJ53_004294</name>
</gene>
<dbReference type="InterPro" id="IPR036514">
    <property type="entry name" value="SGNH_hydro_sf"/>
</dbReference>
<dbReference type="GO" id="GO:0016788">
    <property type="term" value="F:hydrolase activity, acting on ester bonds"/>
    <property type="evidence" value="ECO:0007669"/>
    <property type="project" value="InterPro"/>
</dbReference>
<keyword evidence="3" id="KW-1185">Reference proteome</keyword>
<dbReference type="Pfam" id="PF00657">
    <property type="entry name" value="Lipase_GDSL"/>
    <property type="match status" value="1"/>
</dbReference>
<organism evidence="2 3">
    <name type="scientific">Coemansia erecta</name>
    <dbReference type="NCBI Taxonomy" id="147472"/>
    <lineage>
        <taxon>Eukaryota</taxon>
        <taxon>Fungi</taxon>
        <taxon>Fungi incertae sedis</taxon>
        <taxon>Zoopagomycota</taxon>
        <taxon>Kickxellomycotina</taxon>
        <taxon>Kickxellomycetes</taxon>
        <taxon>Kickxellales</taxon>
        <taxon>Kickxellaceae</taxon>
        <taxon>Coemansia</taxon>
    </lineage>
</organism>